<evidence type="ECO:0000256" key="2">
    <source>
        <dbReference type="ARBA" id="ARBA00022803"/>
    </source>
</evidence>
<dbReference type="Gene3D" id="1.25.40.10">
    <property type="entry name" value="Tetratricopeptide repeat domain"/>
    <property type="match status" value="4"/>
</dbReference>
<keyword evidence="2 3" id="KW-0802">TPR repeat</keyword>
<evidence type="ECO:0000313" key="4">
    <source>
        <dbReference type="EMBL" id="MBM5572446.1"/>
    </source>
</evidence>
<feature type="repeat" description="TPR" evidence="3">
    <location>
        <begin position="339"/>
        <end position="372"/>
    </location>
</feature>
<dbReference type="SUPFAM" id="SSF48452">
    <property type="entry name" value="TPR-like"/>
    <property type="match status" value="2"/>
</dbReference>
<proteinExistence type="predicted"/>
<gene>
    <name evidence="4" type="ORF">GM173_12790</name>
</gene>
<dbReference type="PANTHER" id="PTHR44858">
    <property type="entry name" value="TETRATRICOPEPTIDE REPEAT PROTEIN 6"/>
    <property type="match status" value="1"/>
</dbReference>
<dbReference type="InterPro" id="IPR050498">
    <property type="entry name" value="Ycf3"/>
</dbReference>
<evidence type="ECO:0000313" key="5">
    <source>
        <dbReference type="Proteomes" id="UP001195660"/>
    </source>
</evidence>
<keyword evidence="5" id="KW-1185">Reference proteome</keyword>
<dbReference type="PROSITE" id="PS50005">
    <property type="entry name" value="TPR"/>
    <property type="match status" value="1"/>
</dbReference>
<name>A0ABS2CE68_9NEIS</name>
<evidence type="ECO:0000256" key="3">
    <source>
        <dbReference type="PROSITE-ProRule" id="PRU00339"/>
    </source>
</evidence>
<keyword evidence="1" id="KW-0677">Repeat</keyword>
<dbReference type="InterPro" id="IPR011990">
    <property type="entry name" value="TPR-like_helical_dom_sf"/>
</dbReference>
<dbReference type="InterPro" id="IPR019734">
    <property type="entry name" value="TPR_rpt"/>
</dbReference>
<reference evidence="4 5" key="1">
    <citation type="submission" date="2019-11" db="EMBL/GenBank/DDBJ databases">
        <title>Novel Deefgea species.</title>
        <authorList>
            <person name="Han J.-H."/>
        </authorList>
    </citation>
    <scope>NUCLEOTIDE SEQUENCE [LARGE SCALE GENOMIC DNA]</scope>
    <source>
        <strain evidence="4 5">LMG 24817</strain>
    </source>
</reference>
<dbReference type="PANTHER" id="PTHR44858:SF1">
    <property type="entry name" value="UDP-N-ACETYLGLUCOSAMINE--PEPTIDE N-ACETYLGLUCOSAMINYLTRANSFERASE SPINDLY-RELATED"/>
    <property type="match status" value="1"/>
</dbReference>
<sequence>MPRRVVSTSGNSGIKALVGLSPQVYLISRLNFQILELSMSLRMHSLLAVLIAGLTGCSAFGPVAPPTAASAVAQAELDDSDSAARNGFDPDTLPKVELSDELLMRFLVGDVAAQRGNPALGAQAWLDIAKRTQDPRAAQRATQLGLTAGQLALAQEAAQLWVAGAPYSMQARQILVGLLIRSKRLDQVEPHLRMMLNAKPAEMAPFFMQMHQLWDKDADRAAVISVTEQLTEPHLSMPEARFARAVAYSNASQDPLALQELDLALKLRPSWEPAVLYKVQLLGGKDSTAVQQLLQDAAKAHPKSSAISMAQARNLAENQNYTQAQQQYEAALAQDPQQLEALVGAGLVALELRDLDKAQSYLERAVTLSPKSVTQLGIYLGQIAEQQHRDADAIKWYLQVGDEQSARVKNRLPRLYAKTGQQKAADAALAALPAETAEQQVSKAQIEAQVWRERKDLPRARDTMTAAIAKHPDQAELYYDRSLYLDLLGDIAGAEADLRRYLELKPEHVQGLNALGYILANRTDRLAEADTLLTKALAKDPNNPVILDSMGWLRLKQGQLKAALDFLKRAYNDLPDPEIAAHYAEALWLAGDKSKALEVLDAASLLDADDETLIATRKRLGL</sequence>
<evidence type="ECO:0000256" key="1">
    <source>
        <dbReference type="ARBA" id="ARBA00022737"/>
    </source>
</evidence>
<dbReference type="Proteomes" id="UP001195660">
    <property type="component" value="Unassembled WGS sequence"/>
</dbReference>
<organism evidence="4 5">
    <name type="scientific">Deefgea chitinilytica</name>
    <dbReference type="NCBI Taxonomy" id="570276"/>
    <lineage>
        <taxon>Bacteria</taxon>
        <taxon>Pseudomonadati</taxon>
        <taxon>Pseudomonadota</taxon>
        <taxon>Betaproteobacteria</taxon>
        <taxon>Neisseriales</taxon>
        <taxon>Chitinibacteraceae</taxon>
        <taxon>Deefgea</taxon>
    </lineage>
</organism>
<dbReference type="Pfam" id="PF13432">
    <property type="entry name" value="TPR_16"/>
    <property type="match status" value="2"/>
</dbReference>
<protein>
    <submittedName>
        <fullName evidence="4">Tetratricopeptide repeat protein</fullName>
    </submittedName>
</protein>
<dbReference type="EMBL" id="WOFE01000007">
    <property type="protein sequence ID" value="MBM5572446.1"/>
    <property type="molecule type" value="Genomic_DNA"/>
</dbReference>
<accession>A0ABS2CE68</accession>
<comment type="caution">
    <text evidence="4">The sequence shown here is derived from an EMBL/GenBank/DDBJ whole genome shotgun (WGS) entry which is preliminary data.</text>
</comment>
<dbReference type="SMART" id="SM00028">
    <property type="entry name" value="TPR"/>
    <property type="match status" value="6"/>
</dbReference>